<feature type="region of interest" description="Disordered" evidence="1">
    <location>
        <begin position="81"/>
        <end position="100"/>
    </location>
</feature>
<protein>
    <recommendedName>
        <fullName evidence="4">F-box domain-containing protein</fullName>
    </recommendedName>
</protein>
<evidence type="ECO:0000313" key="3">
    <source>
        <dbReference type="Proteomes" id="UP000027222"/>
    </source>
</evidence>
<accession>A0A067T0U1</accession>
<keyword evidence="3" id="KW-1185">Reference proteome</keyword>
<dbReference type="HOGENOM" id="CLU_453407_0_0_1"/>
<gene>
    <name evidence="2" type="ORF">GALMADRAFT_213157</name>
</gene>
<evidence type="ECO:0008006" key="4">
    <source>
        <dbReference type="Google" id="ProtNLM"/>
    </source>
</evidence>
<dbReference type="Gene3D" id="3.80.10.10">
    <property type="entry name" value="Ribonuclease Inhibitor"/>
    <property type="match status" value="1"/>
</dbReference>
<organism evidence="2 3">
    <name type="scientific">Galerina marginata (strain CBS 339.88)</name>
    <dbReference type="NCBI Taxonomy" id="685588"/>
    <lineage>
        <taxon>Eukaryota</taxon>
        <taxon>Fungi</taxon>
        <taxon>Dikarya</taxon>
        <taxon>Basidiomycota</taxon>
        <taxon>Agaricomycotina</taxon>
        <taxon>Agaricomycetes</taxon>
        <taxon>Agaricomycetidae</taxon>
        <taxon>Agaricales</taxon>
        <taxon>Agaricineae</taxon>
        <taxon>Strophariaceae</taxon>
        <taxon>Galerina</taxon>
    </lineage>
</organism>
<reference evidence="3" key="1">
    <citation type="journal article" date="2014" name="Proc. Natl. Acad. Sci. U.S.A.">
        <title>Extensive sampling of basidiomycete genomes demonstrates inadequacy of the white-rot/brown-rot paradigm for wood decay fungi.</title>
        <authorList>
            <person name="Riley R."/>
            <person name="Salamov A.A."/>
            <person name="Brown D.W."/>
            <person name="Nagy L.G."/>
            <person name="Floudas D."/>
            <person name="Held B.W."/>
            <person name="Levasseur A."/>
            <person name="Lombard V."/>
            <person name="Morin E."/>
            <person name="Otillar R."/>
            <person name="Lindquist E.A."/>
            <person name="Sun H."/>
            <person name="LaButti K.M."/>
            <person name="Schmutz J."/>
            <person name="Jabbour D."/>
            <person name="Luo H."/>
            <person name="Baker S.E."/>
            <person name="Pisabarro A.G."/>
            <person name="Walton J.D."/>
            <person name="Blanchette R.A."/>
            <person name="Henrissat B."/>
            <person name="Martin F."/>
            <person name="Cullen D."/>
            <person name="Hibbett D.S."/>
            <person name="Grigoriev I.V."/>
        </authorList>
    </citation>
    <scope>NUCLEOTIDE SEQUENCE [LARGE SCALE GENOMIC DNA]</scope>
    <source>
        <strain evidence="3">CBS 339.88</strain>
    </source>
</reference>
<evidence type="ECO:0000256" key="1">
    <source>
        <dbReference type="SAM" id="MobiDB-lite"/>
    </source>
</evidence>
<proteinExistence type="predicted"/>
<evidence type="ECO:0000313" key="2">
    <source>
        <dbReference type="EMBL" id="KDR72638.1"/>
    </source>
</evidence>
<dbReference type="EMBL" id="KL142388">
    <property type="protein sequence ID" value="KDR72638.1"/>
    <property type="molecule type" value="Genomic_DNA"/>
</dbReference>
<dbReference type="InterPro" id="IPR032675">
    <property type="entry name" value="LRR_dom_sf"/>
</dbReference>
<name>A0A067T0U1_GALM3</name>
<dbReference type="AlphaFoldDB" id="A0A067T0U1"/>
<sequence>MSLPSELWLHIAKYLSTDAIKDLYVLNQALFHLSMDARYRDIIFDDANDRMAYTLETLRNTQFASRVHSLHIDSHIFQPQLDNDHGSNDSNGDAPHGKVGKSKFRKFTRRIFGTSKPKENGIQSFNVQPAGPETPVAQICDDLVEIIPLLLNVRTFSLSWNSSQDFPAPYIEVAWKSFRQNLLEFNLTITSAKAVALFPLPTSFPHLEVFTIHRLGKTSLEACDLALATFTNSLSPTLKKLTVRSTPPRTLANFYLKLDYFHNLSSIDIDVSCDVGNPPGYATFIDQQSNVVQDLTLYLTSDYSKSWPPVLPPFGLSEIRLLKLEKLFISGGLLDNSWDHVLRYLRSHLKTLTDFKTDGGGLMADSKLSSFLEVFHHRNPYSTLTHLSFFVTELDNKILDTLAKSLVRLEGLTLSICSVYPQFVPTENYPRDLKHESAFVRGLRSTQSLKRWNLSDITIKRRSCCGDIILWGLMRTCATCIPSITSFMGNGDRDIPSPSNKPPKHVPTVKGLPHICRYGIDHNLL</sequence>
<dbReference type="SUPFAM" id="SSF52047">
    <property type="entry name" value="RNI-like"/>
    <property type="match status" value="1"/>
</dbReference>
<dbReference type="Proteomes" id="UP000027222">
    <property type="component" value="Unassembled WGS sequence"/>
</dbReference>
<dbReference type="OrthoDB" id="3071584at2759"/>